<dbReference type="PATRIC" id="fig|284581.3.peg.1824"/>
<evidence type="ECO:0000313" key="3">
    <source>
        <dbReference type="Proteomes" id="UP000037558"/>
    </source>
</evidence>
<comment type="caution">
    <text evidence="2">The sequence shown here is derived from an EMBL/GenBank/DDBJ whole genome shotgun (WGS) entry which is preliminary data.</text>
</comment>
<dbReference type="RefSeq" id="WP_053403490.1">
    <property type="nucleotide sequence ID" value="NZ_LILC01000036.1"/>
</dbReference>
<reference evidence="3" key="1">
    <citation type="submission" date="2015-08" db="EMBL/GenBank/DDBJ databases">
        <title>Fjat-14210 dsm16467.</title>
        <authorList>
            <person name="Liu B."/>
            <person name="Wang J."/>
            <person name="Zhu Y."/>
            <person name="Liu G."/>
            <person name="Chen Q."/>
            <person name="Chen Z."/>
            <person name="Lan J."/>
            <person name="Che J."/>
            <person name="Ge C."/>
            <person name="Shi H."/>
            <person name="Pan Z."/>
            <person name="Liu X."/>
        </authorList>
    </citation>
    <scope>NUCLEOTIDE SEQUENCE [LARGE SCALE GENOMIC DNA]</scope>
    <source>
        <strain evidence="3">DSM 16467</strain>
    </source>
</reference>
<keyword evidence="1" id="KW-0732">Signal</keyword>
<feature type="signal peptide" evidence="1">
    <location>
        <begin position="1"/>
        <end position="19"/>
    </location>
</feature>
<evidence type="ECO:0000256" key="1">
    <source>
        <dbReference type="SAM" id="SignalP"/>
    </source>
</evidence>
<sequence>MKKFGFLLLITLLATSLVACQKGKDYPEGKDTVESYQNGRYQILKVTDTVTQSLGLVDLKTSETITFPISSYLKEKSIVLVKGPNEFVIIDIKTNKLKKYSTPNKIPEKYQSIFKKMK</sequence>
<evidence type="ECO:0000313" key="2">
    <source>
        <dbReference type="EMBL" id="KOO40322.1"/>
    </source>
</evidence>
<proteinExistence type="predicted"/>
<keyword evidence="3" id="KW-1185">Reference proteome</keyword>
<protein>
    <recommendedName>
        <fullName evidence="4">Lipoprotein</fullName>
    </recommendedName>
</protein>
<feature type="chain" id="PRO_5039125823" description="Lipoprotein" evidence="1">
    <location>
        <begin position="20"/>
        <end position="118"/>
    </location>
</feature>
<dbReference type="Proteomes" id="UP000037558">
    <property type="component" value="Unassembled WGS sequence"/>
</dbReference>
<name>A0A0M0KNX5_9BACI</name>
<evidence type="ECO:0008006" key="4">
    <source>
        <dbReference type="Google" id="ProtNLM"/>
    </source>
</evidence>
<dbReference type="PROSITE" id="PS51257">
    <property type="entry name" value="PROKAR_LIPOPROTEIN"/>
    <property type="match status" value="1"/>
</dbReference>
<dbReference type="AlphaFoldDB" id="A0A0M0KNX5"/>
<accession>A0A0M0KNX5</accession>
<organism evidence="2 3">
    <name type="scientific">Priestia koreensis</name>
    <dbReference type="NCBI Taxonomy" id="284581"/>
    <lineage>
        <taxon>Bacteria</taxon>
        <taxon>Bacillati</taxon>
        <taxon>Bacillota</taxon>
        <taxon>Bacilli</taxon>
        <taxon>Bacillales</taxon>
        <taxon>Bacillaceae</taxon>
        <taxon>Priestia</taxon>
    </lineage>
</organism>
<dbReference type="EMBL" id="LILC01000036">
    <property type="protein sequence ID" value="KOO40322.1"/>
    <property type="molecule type" value="Genomic_DNA"/>
</dbReference>
<gene>
    <name evidence="2" type="ORF">AMD01_21470</name>
</gene>